<accession>A0AAE0TD64</accession>
<dbReference type="EMBL" id="JAEAOA010001852">
    <property type="protein sequence ID" value="KAK3608036.1"/>
    <property type="molecule type" value="Genomic_DNA"/>
</dbReference>
<evidence type="ECO:0000313" key="1">
    <source>
        <dbReference type="EMBL" id="KAK3608036.1"/>
    </source>
</evidence>
<dbReference type="AlphaFoldDB" id="A0AAE0TD64"/>
<keyword evidence="2" id="KW-1185">Reference proteome</keyword>
<name>A0AAE0TD64_9BIVA</name>
<reference evidence="1" key="1">
    <citation type="journal article" date="2021" name="Genome Biol. Evol.">
        <title>A High-Quality Reference Genome for a Parasitic Bivalve with Doubly Uniparental Inheritance (Bivalvia: Unionida).</title>
        <authorList>
            <person name="Smith C.H."/>
        </authorList>
    </citation>
    <scope>NUCLEOTIDE SEQUENCE</scope>
    <source>
        <strain evidence="1">CHS0354</strain>
    </source>
</reference>
<dbReference type="Proteomes" id="UP001195483">
    <property type="component" value="Unassembled WGS sequence"/>
</dbReference>
<protein>
    <submittedName>
        <fullName evidence="1">Uncharacterized protein</fullName>
    </submittedName>
</protein>
<reference evidence="1" key="2">
    <citation type="journal article" date="2021" name="Genome Biol. Evol.">
        <title>Developing a high-quality reference genome for a parasitic bivalve with doubly uniparental inheritance (Bivalvia: Unionida).</title>
        <authorList>
            <person name="Smith C.H."/>
        </authorList>
    </citation>
    <scope>NUCLEOTIDE SEQUENCE</scope>
    <source>
        <strain evidence="1">CHS0354</strain>
        <tissue evidence="1">Mantle</tissue>
    </source>
</reference>
<sequence>MGILLECSAMDMILKMKENAVSKGQFDLVYEKVFLYIWCLGIVGMSSRNCVCNPIIAVIGDLLRPFKYLPNITMADIAHLVASLANKIQRNFFYPNGRRLAPPYDKNIALSKNNEPSFEITLQQISEMRDNRLQTLQEHFRDIDILTAFHDLSSADIENIQQNIKYANDIFFRSTDFNRQRQVVSPRKINGYIIKCQGATNYCGLCCINHALGPMEDDLFPVTIEEMVADLLWIDMDKHPAHLGNCSLIEISHCCSIL</sequence>
<gene>
    <name evidence="1" type="ORF">CHS0354_031022</name>
</gene>
<comment type="caution">
    <text evidence="1">The sequence shown here is derived from an EMBL/GenBank/DDBJ whole genome shotgun (WGS) entry which is preliminary data.</text>
</comment>
<proteinExistence type="predicted"/>
<organism evidence="1 2">
    <name type="scientific">Potamilus streckersoni</name>
    <dbReference type="NCBI Taxonomy" id="2493646"/>
    <lineage>
        <taxon>Eukaryota</taxon>
        <taxon>Metazoa</taxon>
        <taxon>Spiralia</taxon>
        <taxon>Lophotrochozoa</taxon>
        <taxon>Mollusca</taxon>
        <taxon>Bivalvia</taxon>
        <taxon>Autobranchia</taxon>
        <taxon>Heteroconchia</taxon>
        <taxon>Palaeoheterodonta</taxon>
        <taxon>Unionida</taxon>
        <taxon>Unionoidea</taxon>
        <taxon>Unionidae</taxon>
        <taxon>Ambleminae</taxon>
        <taxon>Lampsilini</taxon>
        <taxon>Potamilus</taxon>
    </lineage>
</organism>
<reference evidence="1" key="3">
    <citation type="submission" date="2023-05" db="EMBL/GenBank/DDBJ databases">
        <authorList>
            <person name="Smith C.H."/>
        </authorList>
    </citation>
    <scope>NUCLEOTIDE SEQUENCE</scope>
    <source>
        <strain evidence="1">CHS0354</strain>
        <tissue evidence="1">Mantle</tissue>
    </source>
</reference>
<evidence type="ECO:0000313" key="2">
    <source>
        <dbReference type="Proteomes" id="UP001195483"/>
    </source>
</evidence>